<protein>
    <submittedName>
        <fullName evidence="1">Uncharacterized protein</fullName>
    </submittedName>
</protein>
<gene>
    <name evidence="1" type="ORF">SAMN05421837_110248</name>
</gene>
<keyword evidence="2" id="KW-1185">Reference proteome</keyword>
<dbReference type="AlphaFoldDB" id="A0A1H5RDQ7"/>
<organism evidence="1 2">
    <name type="scientific">Amycolatopsis pretoriensis</name>
    <dbReference type="NCBI Taxonomy" id="218821"/>
    <lineage>
        <taxon>Bacteria</taxon>
        <taxon>Bacillati</taxon>
        <taxon>Actinomycetota</taxon>
        <taxon>Actinomycetes</taxon>
        <taxon>Pseudonocardiales</taxon>
        <taxon>Pseudonocardiaceae</taxon>
        <taxon>Amycolatopsis</taxon>
    </lineage>
</organism>
<dbReference type="Proteomes" id="UP000198878">
    <property type="component" value="Unassembled WGS sequence"/>
</dbReference>
<name>A0A1H5RDQ7_9PSEU</name>
<accession>A0A1H5RDQ7</accession>
<evidence type="ECO:0000313" key="2">
    <source>
        <dbReference type="Proteomes" id="UP000198878"/>
    </source>
</evidence>
<proteinExistence type="predicted"/>
<reference evidence="2" key="1">
    <citation type="submission" date="2016-10" db="EMBL/GenBank/DDBJ databases">
        <authorList>
            <person name="Varghese N."/>
            <person name="Submissions S."/>
        </authorList>
    </citation>
    <scope>NUCLEOTIDE SEQUENCE [LARGE SCALE GENOMIC DNA]</scope>
    <source>
        <strain evidence="2">DSM 44654</strain>
    </source>
</reference>
<dbReference type="EMBL" id="FNUJ01000010">
    <property type="protein sequence ID" value="SEF36493.1"/>
    <property type="molecule type" value="Genomic_DNA"/>
</dbReference>
<evidence type="ECO:0000313" key="1">
    <source>
        <dbReference type="EMBL" id="SEF36493.1"/>
    </source>
</evidence>
<sequence length="118" mass="13008">MSEQSHRREWAAVCGRLRRIGGDANWFALRPRFDALVAATRAGEDTLAGWHALEADIARLVAAELDQTIRHGEFEDESFPGPTAMHQCPRALCDRVLPATPDRPPACPLFGVAMSERA</sequence>